<feature type="region of interest" description="Disordered" evidence="11">
    <location>
        <begin position="781"/>
        <end position="800"/>
    </location>
</feature>
<organism evidence="13 14">
    <name type="scientific">Hypholoma sublateritium (strain FD-334 SS-4)</name>
    <dbReference type="NCBI Taxonomy" id="945553"/>
    <lineage>
        <taxon>Eukaryota</taxon>
        <taxon>Fungi</taxon>
        <taxon>Dikarya</taxon>
        <taxon>Basidiomycota</taxon>
        <taxon>Agaricomycotina</taxon>
        <taxon>Agaricomycetes</taxon>
        <taxon>Agaricomycetidae</taxon>
        <taxon>Agaricales</taxon>
        <taxon>Agaricineae</taxon>
        <taxon>Strophariaceae</taxon>
        <taxon>Hypholoma</taxon>
    </lineage>
</organism>
<feature type="transmembrane region" description="Helical" evidence="10">
    <location>
        <begin position="848"/>
        <end position="872"/>
    </location>
</feature>
<evidence type="ECO:0000256" key="8">
    <source>
        <dbReference type="ARBA" id="ARBA00024009"/>
    </source>
</evidence>
<sequence length="877" mass="98444">MAYRQNSDPYANQPYQQPYQQPAYTQPHNDNYAAYAPSPAPAAGAPAYAPSAQGYRNDQEHWDAKSYTSSHAGSQAHLNPYEMSQVNVASPPVPQVPYQQQYPPPQQYGRPGMMRDQSSAGWSVAREKLMKRRSVKQVQLFQGNLVLDVPVPSHIVPAGKVDEEFCKMRYTAATCDPDEFMASRYSLRQYLYKRETELFIVMTMYNEDEVLFVKTMNAVIKNVAHLCGRSRSKMWGSEGWKKIVVCVVSDGRSKVNKRTLQVLSLMGCYQEGIAKDSVGGKDVTAHIFEYTSSVIVTETGEVSTGSFPVQILFCLKEQNKKKLNSHRWFFNAFGPLIKPNVCVLLDVGTKPTGTSIYELWKCFDKHKNVGGACGEICVDSGRGCSLVLASPLVASQNFEYKMSNILDKPLESVFGYISVLPGAFSAYRYKALLNGPDGKGPLASYFKGETMHSGSSGAGLFERNMYLAEDRILCFEIVTKKREGWILKYVKSAKASTDVPASVPEFISQRRRWLNGSLFASIHATVFFFRIWTSGQNFFRKIFLQIEFIYNAIQLLFTWTSLANFYLAFFFLVSSATSSSTTGAFNFLGQGVGKIVFEIFLNLYIGLIFLVLVCSLGNRPQGSKWAYTIAMFLFGLCNIITTWCAGYTVYLTVPHNVAGWKDFGTLFKENKTLQDVTVAFLATYGLYFISSFMHLEPWHMFTSFTQYLFLLPSYVNILMMYAMCNLHDVTWGTKGDNGAAKDLGGAKKVKGDDGKEFMEVEIPTAREDVDQLWSASKAALRNKPMEEKEHRDATTKQADHDRNSRTNVVLAWVGSNMVLILVFTSTAFTEWVAEHVTTSSNSAFNPYLSFLFYAFAGLSAIRFTGSLLYLIFRLVGL</sequence>
<feature type="transmembrane region" description="Helical" evidence="10">
    <location>
        <begin position="595"/>
        <end position="613"/>
    </location>
</feature>
<dbReference type="Pfam" id="PF01644">
    <property type="entry name" value="Chitin_synth_1"/>
    <property type="match status" value="1"/>
</dbReference>
<keyword evidence="6 10" id="KW-0472">Membrane</keyword>
<dbReference type="GO" id="GO:0006031">
    <property type="term" value="P:chitin biosynthetic process"/>
    <property type="evidence" value="ECO:0007669"/>
    <property type="project" value="UniProtKB-UniRule"/>
</dbReference>
<evidence type="ECO:0000259" key="12">
    <source>
        <dbReference type="Pfam" id="PF08407"/>
    </source>
</evidence>
<evidence type="ECO:0000256" key="4">
    <source>
        <dbReference type="ARBA" id="ARBA00022692"/>
    </source>
</evidence>
<dbReference type="EMBL" id="KN817521">
    <property type="protein sequence ID" value="KJA28469.1"/>
    <property type="molecule type" value="Genomic_DNA"/>
</dbReference>
<feature type="transmembrane region" description="Helical" evidence="10">
    <location>
        <begin position="809"/>
        <end position="828"/>
    </location>
</feature>
<comment type="subcellular location">
    <subcellularLocation>
        <location evidence="10">Cell membrane</location>
        <topology evidence="10">Multi-pass membrane protein</topology>
    </subcellularLocation>
    <subcellularLocation>
        <location evidence="1">Membrane</location>
        <topology evidence="1">Multi-pass membrane protein</topology>
    </subcellularLocation>
</comment>
<dbReference type="OMA" id="EMTKMRY"/>
<feature type="transmembrane region" description="Helical" evidence="10">
    <location>
        <begin position="625"/>
        <end position="651"/>
    </location>
</feature>
<feature type="transmembrane region" description="Helical" evidence="10">
    <location>
        <begin position="513"/>
        <end position="533"/>
    </location>
</feature>
<comment type="function">
    <text evidence="8 10">Polymerizes chitin, a structural polymer of the cell wall and septum, by transferring the sugar moiety of UDP-GlcNAc to the non-reducing end of the growing chitin polymer.</text>
</comment>
<feature type="compositionally biased region" description="Basic and acidic residues" evidence="11">
    <location>
        <begin position="783"/>
        <end position="800"/>
    </location>
</feature>
<dbReference type="GO" id="GO:0005886">
    <property type="term" value="C:plasma membrane"/>
    <property type="evidence" value="ECO:0007669"/>
    <property type="project" value="UniProtKB-SubCell"/>
</dbReference>
<evidence type="ECO:0000256" key="6">
    <source>
        <dbReference type="ARBA" id="ARBA00023136"/>
    </source>
</evidence>
<comment type="similarity">
    <text evidence="10">Belongs to the chitin synthase family.</text>
</comment>
<keyword evidence="3 10" id="KW-0328">Glycosyltransferase</keyword>
<keyword evidence="10" id="KW-1003">Cell membrane</keyword>
<dbReference type="Proteomes" id="UP000054270">
    <property type="component" value="Unassembled WGS sequence"/>
</dbReference>
<feature type="region of interest" description="Disordered" evidence="11">
    <location>
        <begin position="1"/>
        <end position="53"/>
    </location>
</feature>
<dbReference type="Pfam" id="PF08407">
    <property type="entry name" value="Chitin_synth_1N"/>
    <property type="match status" value="1"/>
</dbReference>
<accession>A0A0D2PC67</accession>
<dbReference type="SUPFAM" id="SSF53448">
    <property type="entry name" value="Nucleotide-diphospho-sugar transferases"/>
    <property type="match status" value="1"/>
</dbReference>
<evidence type="ECO:0000256" key="11">
    <source>
        <dbReference type="SAM" id="MobiDB-lite"/>
    </source>
</evidence>
<dbReference type="GO" id="GO:0004100">
    <property type="term" value="F:chitin synthase activity"/>
    <property type="evidence" value="ECO:0007669"/>
    <property type="project" value="UniProtKB-UniRule"/>
</dbReference>
<evidence type="ECO:0000313" key="14">
    <source>
        <dbReference type="Proteomes" id="UP000054270"/>
    </source>
</evidence>
<evidence type="ECO:0000256" key="9">
    <source>
        <dbReference type="ARBA" id="ARBA00048014"/>
    </source>
</evidence>
<dbReference type="EC" id="2.4.1.16" evidence="2 10"/>
<dbReference type="InterPro" id="IPR029044">
    <property type="entry name" value="Nucleotide-diphossugar_trans"/>
</dbReference>
<name>A0A0D2PC67_HYPSF</name>
<dbReference type="CDD" id="cd04190">
    <property type="entry name" value="Chitin_synth_C"/>
    <property type="match status" value="1"/>
</dbReference>
<comment type="catalytic activity">
    <reaction evidence="9 10">
        <text>[(1-&gt;4)-N-acetyl-beta-D-glucosaminyl](n) + UDP-N-acetyl-alpha-D-glucosamine = [(1-&gt;4)-N-acetyl-beta-D-glucosaminyl](n+1) + UDP + H(+)</text>
        <dbReference type="Rhea" id="RHEA:16637"/>
        <dbReference type="Rhea" id="RHEA-COMP:9593"/>
        <dbReference type="Rhea" id="RHEA-COMP:9595"/>
        <dbReference type="ChEBI" id="CHEBI:15378"/>
        <dbReference type="ChEBI" id="CHEBI:17029"/>
        <dbReference type="ChEBI" id="CHEBI:57705"/>
        <dbReference type="ChEBI" id="CHEBI:58223"/>
        <dbReference type="EC" id="2.4.1.16"/>
    </reaction>
</comment>
<dbReference type="GO" id="GO:0030428">
    <property type="term" value="C:cell septum"/>
    <property type="evidence" value="ECO:0007669"/>
    <property type="project" value="TreeGrafter"/>
</dbReference>
<evidence type="ECO:0000313" key="13">
    <source>
        <dbReference type="EMBL" id="KJA28469.1"/>
    </source>
</evidence>
<dbReference type="InterPro" id="IPR004835">
    <property type="entry name" value="Chitin_synth"/>
</dbReference>
<evidence type="ECO:0000256" key="7">
    <source>
        <dbReference type="ARBA" id="ARBA00023316"/>
    </source>
</evidence>
<protein>
    <recommendedName>
        <fullName evidence="2 10">Chitin synthase</fullName>
        <ecNumber evidence="2 10">2.4.1.16</ecNumber>
    </recommendedName>
</protein>
<dbReference type="AlphaFoldDB" id="A0A0D2PC67"/>
<keyword evidence="14" id="KW-1185">Reference proteome</keyword>
<evidence type="ECO:0000256" key="10">
    <source>
        <dbReference type="RuleBase" id="RU366040"/>
    </source>
</evidence>
<dbReference type="OrthoDB" id="26569at2759"/>
<evidence type="ECO:0000256" key="1">
    <source>
        <dbReference type="ARBA" id="ARBA00004141"/>
    </source>
</evidence>
<dbReference type="PANTHER" id="PTHR22914:SF44">
    <property type="entry name" value="CHITIN SYNTHASE 2"/>
    <property type="match status" value="1"/>
</dbReference>
<dbReference type="PANTHER" id="PTHR22914">
    <property type="entry name" value="CHITIN SYNTHASE"/>
    <property type="match status" value="1"/>
</dbReference>
<dbReference type="InterPro" id="IPR013616">
    <property type="entry name" value="Chitin_synth_N"/>
</dbReference>
<feature type="compositionally biased region" description="Low complexity" evidence="11">
    <location>
        <begin position="9"/>
        <end position="52"/>
    </location>
</feature>
<evidence type="ECO:0000256" key="5">
    <source>
        <dbReference type="ARBA" id="ARBA00022989"/>
    </source>
</evidence>
<evidence type="ECO:0000256" key="2">
    <source>
        <dbReference type="ARBA" id="ARBA00012543"/>
    </source>
</evidence>
<feature type="transmembrane region" description="Helical" evidence="10">
    <location>
        <begin position="672"/>
        <end position="692"/>
    </location>
</feature>
<evidence type="ECO:0000256" key="3">
    <source>
        <dbReference type="ARBA" id="ARBA00022676"/>
    </source>
</evidence>
<dbReference type="GO" id="GO:0071555">
    <property type="term" value="P:cell wall organization"/>
    <property type="evidence" value="ECO:0007669"/>
    <property type="project" value="UniProtKB-KW"/>
</dbReference>
<proteinExistence type="inferred from homology"/>
<keyword evidence="10 13" id="KW-0808">Transferase</keyword>
<gene>
    <name evidence="13" type="ORF">HYPSUDRAFT_33873</name>
</gene>
<reference evidence="14" key="1">
    <citation type="submission" date="2014-04" db="EMBL/GenBank/DDBJ databases">
        <title>Evolutionary Origins and Diversification of the Mycorrhizal Mutualists.</title>
        <authorList>
            <consortium name="DOE Joint Genome Institute"/>
            <consortium name="Mycorrhizal Genomics Consortium"/>
            <person name="Kohler A."/>
            <person name="Kuo A."/>
            <person name="Nagy L.G."/>
            <person name="Floudas D."/>
            <person name="Copeland A."/>
            <person name="Barry K.W."/>
            <person name="Cichocki N."/>
            <person name="Veneault-Fourrey C."/>
            <person name="LaButti K."/>
            <person name="Lindquist E.A."/>
            <person name="Lipzen A."/>
            <person name="Lundell T."/>
            <person name="Morin E."/>
            <person name="Murat C."/>
            <person name="Riley R."/>
            <person name="Ohm R."/>
            <person name="Sun H."/>
            <person name="Tunlid A."/>
            <person name="Henrissat B."/>
            <person name="Grigoriev I.V."/>
            <person name="Hibbett D.S."/>
            <person name="Martin F."/>
        </authorList>
    </citation>
    <scope>NUCLEOTIDE SEQUENCE [LARGE SCALE GENOMIC DNA]</scope>
    <source>
        <strain evidence="14">FD-334 SS-4</strain>
    </source>
</reference>
<keyword evidence="4 10" id="KW-0812">Transmembrane</keyword>
<feature type="domain" description="Chitin synthase N-terminal" evidence="12">
    <location>
        <begin position="134"/>
        <end position="197"/>
    </location>
</feature>
<dbReference type="STRING" id="945553.A0A0D2PC67"/>
<keyword evidence="7 10" id="KW-0961">Cell wall biogenesis/degradation</keyword>
<keyword evidence="5 10" id="KW-1133">Transmembrane helix</keyword>